<dbReference type="InParanoid" id="G0M9V0"/>
<protein>
    <submittedName>
        <fullName evidence="2">Uncharacterized protein</fullName>
    </submittedName>
</protein>
<feature type="transmembrane region" description="Helical" evidence="1">
    <location>
        <begin position="239"/>
        <end position="259"/>
    </location>
</feature>
<feature type="transmembrane region" description="Helical" evidence="1">
    <location>
        <begin position="89"/>
        <end position="112"/>
    </location>
</feature>
<feature type="transmembrane region" description="Helical" evidence="1">
    <location>
        <begin position="271"/>
        <end position="290"/>
    </location>
</feature>
<accession>G0M9V0</accession>
<reference evidence="3" key="1">
    <citation type="submission" date="2011-07" db="EMBL/GenBank/DDBJ databases">
        <authorList>
            <consortium name="Caenorhabditis brenneri Sequencing and Analysis Consortium"/>
            <person name="Wilson R.K."/>
        </authorList>
    </citation>
    <scope>NUCLEOTIDE SEQUENCE [LARGE SCALE GENOMIC DNA]</scope>
    <source>
        <strain evidence="3">PB2801</strain>
    </source>
</reference>
<gene>
    <name evidence="2" type="ORF">CAEBREN_11953</name>
</gene>
<evidence type="ECO:0000313" key="3">
    <source>
        <dbReference type="Proteomes" id="UP000008068"/>
    </source>
</evidence>
<name>G0M9V0_CAEBE</name>
<feature type="transmembrane region" description="Helical" evidence="1">
    <location>
        <begin position="203"/>
        <end position="227"/>
    </location>
</feature>
<evidence type="ECO:0000256" key="1">
    <source>
        <dbReference type="SAM" id="Phobius"/>
    </source>
</evidence>
<proteinExistence type="predicted"/>
<keyword evidence="1" id="KW-0472">Membrane</keyword>
<organism evidence="3">
    <name type="scientific">Caenorhabditis brenneri</name>
    <name type="common">Nematode worm</name>
    <dbReference type="NCBI Taxonomy" id="135651"/>
    <lineage>
        <taxon>Eukaryota</taxon>
        <taxon>Metazoa</taxon>
        <taxon>Ecdysozoa</taxon>
        <taxon>Nematoda</taxon>
        <taxon>Chromadorea</taxon>
        <taxon>Rhabditida</taxon>
        <taxon>Rhabditina</taxon>
        <taxon>Rhabditomorpha</taxon>
        <taxon>Rhabditoidea</taxon>
        <taxon>Rhabditidae</taxon>
        <taxon>Peloderinae</taxon>
        <taxon>Caenorhabditis</taxon>
    </lineage>
</organism>
<keyword evidence="3" id="KW-1185">Reference proteome</keyword>
<evidence type="ECO:0000313" key="2">
    <source>
        <dbReference type="EMBL" id="EGT30950.1"/>
    </source>
</evidence>
<dbReference type="HOGENOM" id="CLU_861155_0_0_1"/>
<dbReference type="AlphaFoldDB" id="G0M9V0"/>
<keyword evidence="1" id="KW-0812">Transmembrane</keyword>
<feature type="transmembrane region" description="Helical" evidence="1">
    <location>
        <begin position="167"/>
        <end position="191"/>
    </location>
</feature>
<dbReference type="EMBL" id="GL379787">
    <property type="protein sequence ID" value="EGT30950.1"/>
    <property type="molecule type" value="Genomic_DNA"/>
</dbReference>
<sequence length="315" mass="36245">MESKDPPIQMFFRNITFVIGLPAQGTFFPKNPYWEMITNIKDIDYFFGVMMAIYALYLGAGAVHFGYFKILKRKQMTPVSPLFYSFSQINQITLIMFQLLVLIFFLLSAIKYGFIIDLIVIFSTFLMALVRMFTEIYIICVCMMVIHRHIERFNSHNVKLIPFTWRNALKCSFLYVTFKDLFMVALSAILFCFNKNFEKLLSGFAGMVFPSQLLLALSAMCYFDLLCYKPWSTMSVSEFFLGSQTVSITVMKVLIYFLAFCLRHTDVGSGVVSAILIFSDVLIVPLIILLTDIMLYKDMKVASAVEEEINLMDTA</sequence>
<feature type="transmembrane region" description="Helical" evidence="1">
    <location>
        <begin position="118"/>
        <end position="146"/>
    </location>
</feature>
<keyword evidence="1" id="KW-1133">Transmembrane helix</keyword>
<feature type="transmembrane region" description="Helical" evidence="1">
    <location>
        <begin position="45"/>
        <end position="68"/>
    </location>
</feature>
<dbReference type="Proteomes" id="UP000008068">
    <property type="component" value="Unassembled WGS sequence"/>
</dbReference>